<organism evidence="5 6">
    <name type="scientific">Thalictrum thalictroides</name>
    <name type="common">Rue-anemone</name>
    <name type="synonym">Anemone thalictroides</name>
    <dbReference type="NCBI Taxonomy" id="46969"/>
    <lineage>
        <taxon>Eukaryota</taxon>
        <taxon>Viridiplantae</taxon>
        <taxon>Streptophyta</taxon>
        <taxon>Embryophyta</taxon>
        <taxon>Tracheophyta</taxon>
        <taxon>Spermatophyta</taxon>
        <taxon>Magnoliopsida</taxon>
        <taxon>Ranunculales</taxon>
        <taxon>Ranunculaceae</taxon>
        <taxon>Thalictroideae</taxon>
        <taxon>Thalictrum</taxon>
    </lineage>
</organism>
<reference evidence="5 6" key="1">
    <citation type="submission" date="2020-06" db="EMBL/GenBank/DDBJ databases">
        <title>Transcriptomic and genomic resources for Thalictrum thalictroides and T. hernandezii: Facilitating candidate gene discovery in an emerging model plant lineage.</title>
        <authorList>
            <person name="Arias T."/>
            <person name="Riano-Pachon D.M."/>
            <person name="Di Stilio V.S."/>
        </authorList>
    </citation>
    <scope>NUCLEOTIDE SEQUENCE [LARGE SCALE GENOMIC DNA]</scope>
    <source>
        <strain evidence="6">cv. WT478/WT964</strain>
        <tissue evidence="5">Leaves</tissue>
    </source>
</reference>
<evidence type="ECO:0000313" key="6">
    <source>
        <dbReference type="Proteomes" id="UP000554482"/>
    </source>
</evidence>
<evidence type="ECO:0000256" key="2">
    <source>
        <dbReference type="ARBA" id="ARBA00013306"/>
    </source>
</evidence>
<dbReference type="AlphaFoldDB" id="A0A7J6V7B4"/>
<comment type="similarity">
    <text evidence="1">Belongs to the ubiquitin-conjugating enzyme family. UFC1 subfamily.</text>
</comment>
<dbReference type="Proteomes" id="UP000554482">
    <property type="component" value="Unassembled WGS sequence"/>
</dbReference>
<dbReference type="SUPFAM" id="SSF54495">
    <property type="entry name" value="UBC-like"/>
    <property type="match status" value="1"/>
</dbReference>
<evidence type="ECO:0000256" key="3">
    <source>
        <dbReference type="ARBA" id="ARBA00022786"/>
    </source>
</evidence>
<keyword evidence="6" id="KW-1185">Reference proteome</keyword>
<sequence>MGMLCAAQFGLTRFPSTLHLRRHRGGGGGRSNSSFNKIDSEQQSKIEALSSLSKLDKNTGSNGPRDGAAWMQRLKEEYKASIAYTGMNKSNDNDWFRISAANPKETRWTGKCWYVHNLLKYELDLSTTPEIELPELDGNS</sequence>
<dbReference type="PANTHER" id="PTHR12921">
    <property type="entry name" value="UBIQUITIN-FOLD MODIFIER-CONJUGATING ENZYME 1"/>
    <property type="match status" value="1"/>
</dbReference>
<dbReference type="GO" id="GO:0061657">
    <property type="term" value="F:UFM1 conjugating enzyme activity"/>
    <property type="evidence" value="ECO:0007669"/>
    <property type="project" value="InterPro"/>
</dbReference>
<dbReference type="InterPro" id="IPR016135">
    <property type="entry name" value="UBQ-conjugating_enzyme/RWD"/>
</dbReference>
<dbReference type="GO" id="GO:0005737">
    <property type="term" value="C:cytoplasm"/>
    <property type="evidence" value="ECO:0007669"/>
    <property type="project" value="TreeGrafter"/>
</dbReference>
<comment type="caution">
    <text evidence="5">The sequence shown here is derived from an EMBL/GenBank/DDBJ whole genome shotgun (WGS) entry which is preliminary data.</text>
</comment>
<evidence type="ECO:0000256" key="4">
    <source>
        <dbReference type="SAM" id="MobiDB-lite"/>
    </source>
</evidence>
<feature type="region of interest" description="Disordered" evidence="4">
    <location>
        <begin position="21"/>
        <end position="40"/>
    </location>
</feature>
<protein>
    <recommendedName>
        <fullName evidence="2">Ubiquitin-fold modifier-conjugating enzyme 1</fullName>
    </recommendedName>
</protein>
<dbReference type="GO" id="GO:1990592">
    <property type="term" value="P:protein K69-linked ufmylation"/>
    <property type="evidence" value="ECO:0007669"/>
    <property type="project" value="TreeGrafter"/>
</dbReference>
<keyword evidence="3" id="KW-0833">Ubl conjugation pathway</keyword>
<dbReference type="PANTHER" id="PTHR12921:SF0">
    <property type="entry name" value="UBIQUITIN-FOLD MODIFIER-CONJUGATING ENZYME 1"/>
    <property type="match status" value="1"/>
</dbReference>
<proteinExistence type="inferred from homology"/>
<evidence type="ECO:0000256" key="1">
    <source>
        <dbReference type="ARBA" id="ARBA00008451"/>
    </source>
</evidence>
<gene>
    <name evidence="5" type="ORF">FRX31_029495</name>
</gene>
<dbReference type="EMBL" id="JABWDY010036791">
    <property type="protein sequence ID" value="KAF5180916.1"/>
    <property type="molecule type" value="Genomic_DNA"/>
</dbReference>
<dbReference type="Gene3D" id="3.10.110.10">
    <property type="entry name" value="Ubiquitin Conjugating Enzyme"/>
    <property type="match status" value="1"/>
</dbReference>
<dbReference type="Pfam" id="PF08694">
    <property type="entry name" value="UFC1"/>
    <property type="match status" value="1"/>
</dbReference>
<evidence type="ECO:0000313" key="5">
    <source>
        <dbReference type="EMBL" id="KAF5180916.1"/>
    </source>
</evidence>
<accession>A0A7J6V7B4</accession>
<dbReference type="OrthoDB" id="10256182at2759"/>
<dbReference type="InterPro" id="IPR014806">
    <property type="entry name" value="Ufc1"/>
</dbReference>
<name>A0A7J6V7B4_THATH</name>